<accession>A0A1I0NCF8</accession>
<dbReference type="Proteomes" id="UP000198518">
    <property type="component" value="Unassembled WGS sequence"/>
</dbReference>
<evidence type="ECO:0000313" key="2">
    <source>
        <dbReference type="EMBL" id="SEV98920.1"/>
    </source>
</evidence>
<keyword evidence="1" id="KW-1133">Transmembrane helix</keyword>
<dbReference type="EMBL" id="FOJA01000001">
    <property type="protein sequence ID" value="SEV98920.1"/>
    <property type="molecule type" value="Genomic_DNA"/>
</dbReference>
<reference evidence="2 3" key="1">
    <citation type="submission" date="2016-10" db="EMBL/GenBank/DDBJ databases">
        <authorList>
            <person name="de Groot N.N."/>
        </authorList>
    </citation>
    <scope>NUCLEOTIDE SEQUENCE [LARGE SCALE GENOMIC DNA]</scope>
    <source>
        <strain evidence="2 3">CGMCC 1.5337</strain>
    </source>
</reference>
<evidence type="ECO:0000313" key="3">
    <source>
        <dbReference type="Proteomes" id="UP000198518"/>
    </source>
</evidence>
<gene>
    <name evidence="2" type="ORF">SAMN04487945_0767</name>
</gene>
<dbReference type="RefSeq" id="WP_089668062.1">
    <property type="nucleotide sequence ID" value="NZ_FOJA01000001.1"/>
</dbReference>
<keyword evidence="3" id="KW-1185">Reference proteome</keyword>
<dbReference type="InterPro" id="IPR008407">
    <property type="entry name" value="Brnchd-chn_aa_trnsp_AzlD"/>
</dbReference>
<feature type="transmembrane region" description="Helical" evidence="1">
    <location>
        <begin position="6"/>
        <end position="26"/>
    </location>
</feature>
<name>A0A1I0NCF8_9EURY</name>
<dbReference type="AlphaFoldDB" id="A0A1I0NCF8"/>
<dbReference type="Pfam" id="PF05437">
    <property type="entry name" value="AzlD"/>
    <property type="match status" value="1"/>
</dbReference>
<organism evidence="2 3">
    <name type="scientific">Halobacterium jilantaiense</name>
    <dbReference type="NCBI Taxonomy" id="355548"/>
    <lineage>
        <taxon>Archaea</taxon>
        <taxon>Methanobacteriati</taxon>
        <taxon>Methanobacteriota</taxon>
        <taxon>Stenosarchaea group</taxon>
        <taxon>Halobacteria</taxon>
        <taxon>Halobacteriales</taxon>
        <taxon>Halobacteriaceae</taxon>
        <taxon>Halobacterium</taxon>
    </lineage>
</organism>
<proteinExistence type="predicted"/>
<sequence length="105" mass="11019">MRLWLVVLAAAVGTYLLRVSFVTLFGRADEVPARVKRVLAFVPPAVLAALVLPELVLYGDGLSVSLGNDRLVAGVIAAGVAWKTEDMLATVVVGMAALYALSLVP</sequence>
<feature type="transmembrane region" description="Helical" evidence="1">
    <location>
        <begin position="87"/>
        <end position="104"/>
    </location>
</feature>
<keyword evidence="1" id="KW-0812">Transmembrane</keyword>
<dbReference type="STRING" id="355548.SAMN04487945_0767"/>
<protein>
    <submittedName>
        <fullName evidence="2">Branched-chain amino acid transport protein</fullName>
    </submittedName>
</protein>
<evidence type="ECO:0000256" key="1">
    <source>
        <dbReference type="SAM" id="Phobius"/>
    </source>
</evidence>
<keyword evidence="1" id="KW-0472">Membrane</keyword>
<feature type="transmembrane region" description="Helical" evidence="1">
    <location>
        <begin position="38"/>
        <end position="58"/>
    </location>
</feature>
<dbReference type="OrthoDB" id="187711at2157"/>